<reference evidence="3 4" key="1">
    <citation type="submission" date="2020-08" db="EMBL/GenBank/DDBJ databases">
        <title>Sequencing the genomes of 1000 actinobacteria strains.</title>
        <authorList>
            <person name="Klenk H.-P."/>
        </authorList>
    </citation>
    <scope>NUCLEOTIDE SEQUENCE [LARGE SCALE GENOMIC DNA]</scope>
    <source>
        <strain evidence="3 4">DSM 45518</strain>
    </source>
</reference>
<feature type="compositionally biased region" description="Low complexity" evidence="2">
    <location>
        <begin position="228"/>
        <end position="247"/>
    </location>
</feature>
<comment type="caution">
    <text evidence="3">The sequence shown here is derived from an EMBL/GenBank/DDBJ whole genome shotgun (WGS) entry which is preliminary data.</text>
</comment>
<dbReference type="PANTHER" id="PTHR37841:SF1">
    <property type="entry name" value="DUF3298 DOMAIN-CONTAINING PROTEIN"/>
    <property type="match status" value="1"/>
</dbReference>
<dbReference type="Gene3D" id="1.25.40.10">
    <property type="entry name" value="Tetratricopeptide repeat domain"/>
    <property type="match status" value="1"/>
</dbReference>
<feature type="compositionally biased region" description="Low complexity" evidence="2">
    <location>
        <begin position="88"/>
        <end position="112"/>
    </location>
</feature>
<feature type="coiled-coil region" evidence="1">
    <location>
        <begin position="466"/>
        <end position="516"/>
    </location>
</feature>
<accession>A0A7W7G1Q9</accession>
<dbReference type="PANTHER" id="PTHR37841">
    <property type="entry name" value="GLR2918 PROTEIN"/>
    <property type="match status" value="1"/>
</dbReference>
<proteinExistence type="predicted"/>
<dbReference type="EMBL" id="JACHMF010000001">
    <property type="protein sequence ID" value="MBB4694433.1"/>
    <property type="molecule type" value="Genomic_DNA"/>
</dbReference>
<dbReference type="Pfam" id="PF14903">
    <property type="entry name" value="WG_beta_rep"/>
    <property type="match status" value="1"/>
</dbReference>
<evidence type="ECO:0000313" key="3">
    <source>
        <dbReference type="EMBL" id="MBB4694433.1"/>
    </source>
</evidence>
<sequence>MAGVRPAGGVAETPDWVALSGAQPVVVPAQGDNDVSEDATEAAETRPDADLPYAGNESISVQPTAVRPVSADPVPEAPSTVGPASDQPVSGQAASAPVSAQPVSAQPVSAQPMTAHPVSAQPVSTHPVSAQPVSAHPVSAQPVSAHPVSAQPVSAQPVSAHPMSAQPMTAQPVSAQPMTAQPMPAQPVSAHPGTTQTAPSLLDSGNSTVMHGDSAQSAPSQPAPVSGQPFSAAPVSAQPVSAPPVAEDGPDPDGEPEPRFSGPAGGFDDDEAIDAEIVEPEIDDDEPVVLRAAEMPGNDDIVDVELIEDPPQAIAAPGVPHAITAEAYGEAGQDVTAVPADSEPAHGESAAGPASETAAPDHATKTGHDIEPGTEAAGARPEERDDAGADVDGPGGTAAAPSSERGRPGDGSPAYEGFIKQRREQVADPRNRRTDPEQILAAYPVTYDPRTLREQIEDDEPMWVVIDRLTDKLEYAERDSDRARLLSLRAVAERLLDDLDAALEDAQAALRHAEAAGDLVRLATVKARLGHVLLWRGEYAEADRIFEETNSPELPARLRAEMQELAGRSAFEQGRHLEAVNHLEGALDLRKGADPDLVERIELALDTITGRAADGWGPYPRTREEIVGQRVQPRPLKDETSGLWGYPGSLTPQFAQAQPFADGLAWVRRPEAQAWELIDAAGEVLIDASSGYRAAGRFADGLAWVSRDDAGGWYAIDQQNRVIVPGGFDDARPFHNGLALVRRGGWGVVDNHARLVVQPHYRAFATMLATGEPVDGFTEEGLAVVDAGELYGVVDRTGQLLVQPVHAALLIHPAAFLVADKFGLWGALDRKGDMLVELKYRERADVLDEIDKLIKDTRPVL</sequence>
<dbReference type="Proteomes" id="UP000542742">
    <property type="component" value="Unassembled WGS sequence"/>
</dbReference>
<dbReference type="RefSeq" id="WP_184952915.1">
    <property type="nucleotide sequence ID" value="NZ_BOMC01000038.1"/>
</dbReference>
<feature type="compositionally biased region" description="Acidic residues" evidence="2">
    <location>
        <begin position="267"/>
        <end position="286"/>
    </location>
</feature>
<feature type="region of interest" description="Disordered" evidence="2">
    <location>
        <begin position="330"/>
        <end position="415"/>
    </location>
</feature>
<protein>
    <submittedName>
        <fullName evidence="3">Tetratricopeptide (TPR) repeat protein</fullName>
    </submittedName>
</protein>
<evidence type="ECO:0000313" key="4">
    <source>
        <dbReference type="Proteomes" id="UP000542742"/>
    </source>
</evidence>
<dbReference type="SUPFAM" id="SSF48452">
    <property type="entry name" value="TPR-like"/>
    <property type="match status" value="1"/>
</dbReference>
<gene>
    <name evidence="3" type="ORF">BKA14_004581</name>
</gene>
<feature type="compositionally biased region" description="Polar residues" evidence="2">
    <location>
        <begin position="192"/>
        <end position="220"/>
    </location>
</feature>
<feature type="compositionally biased region" description="Basic and acidic residues" evidence="2">
    <location>
        <begin position="362"/>
        <end position="371"/>
    </location>
</feature>
<feature type="compositionally biased region" description="Polar residues" evidence="2">
    <location>
        <begin position="121"/>
        <end position="132"/>
    </location>
</feature>
<name>A0A7W7G1Q9_9ACTN</name>
<feature type="compositionally biased region" description="Low complexity" evidence="2">
    <location>
        <begin position="175"/>
        <end position="187"/>
    </location>
</feature>
<organism evidence="3 4">
    <name type="scientific">Paractinoplanes abujensis</name>
    <dbReference type="NCBI Taxonomy" id="882441"/>
    <lineage>
        <taxon>Bacteria</taxon>
        <taxon>Bacillati</taxon>
        <taxon>Actinomycetota</taxon>
        <taxon>Actinomycetes</taxon>
        <taxon>Micromonosporales</taxon>
        <taxon>Micromonosporaceae</taxon>
        <taxon>Paractinoplanes</taxon>
    </lineage>
</organism>
<dbReference type="InterPro" id="IPR032774">
    <property type="entry name" value="WG_beta_rep"/>
</dbReference>
<keyword evidence="1" id="KW-0175">Coiled coil</keyword>
<evidence type="ECO:0000256" key="2">
    <source>
        <dbReference type="SAM" id="MobiDB-lite"/>
    </source>
</evidence>
<feature type="region of interest" description="Disordered" evidence="2">
    <location>
        <begin position="27"/>
        <end position="286"/>
    </location>
</feature>
<dbReference type="AlphaFoldDB" id="A0A7W7G1Q9"/>
<keyword evidence="4" id="KW-1185">Reference proteome</keyword>
<dbReference type="InterPro" id="IPR011990">
    <property type="entry name" value="TPR-like_helical_dom_sf"/>
</dbReference>
<evidence type="ECO:0000256" key="1">
    <source>
        <dbReference type="SAM" id="Coils"/>
    </source>
</evidence>